<feature type="transmembrane region" description="Helical" evidence="9">
    <location>
        <begin position="20"/>
        <end position="38"/>
    </location>
</feature>
<comment type="similarity">
    <text evidence="3">Belongs to the cytochrome P450 family.</text>
</comment>
<dbReference type="OrthoDB" id="6504453at2759"/>
<evidence type="ECO:0000313" key="10">
    <source>
        <dbReference type="EMBL" id="CAD7657648.1"/>
    </source>
</evidence>
<keyword evidence="7" id="KW-0560">Oxidoreductase</keyword>
<proteinExistence type="inferred from homology"/>
<dbReference type="GO" id="GO:0020037">
    <property type="term" value="F:heme binding"/>
    <property type="evidence" value="ECO:0007669"/>
    <property type="project" value="InterPro"/>
</dbReference>
<keyword evidence="8 9" id="KW-0472">Membrane</keyword>
<protein>
    <recommendedName>
        <fullName evidence="12">Cytochrome P450</fullName>
    </recommendedName>
</protein>
<dbReference type="Proteomes" id="UP000728032">
    <property type="component" value="Unassembled WGS sequence"/>
</dbReference>
<dbReference type="InterPro" id="IPR001128">
    <property type="entry name" value="Cyt_P450"/>
</dbReference>
<sequence>MFYKNINTILSDINIHTTDAIIIVFLIFILTVGSIYYIRFKRFVGYVDKIPGPKCSHIFGKLIGNLELFWTIKVMTDFSYFGFQVMAGLTKTYQDIGAGIFRAWIGPFQNYVVIFRADTVETILSSNIHIEKSREYKFFQPWLGLGLLTSTGDHWRSHRKLLTPSFHFRILENFVPVINGQKDIMIDIIDKQLSQNNGIIDDIRPVITNCALDTICETAMGVTVKAQTNVNSEYVNSLRNVLMLFLHRFLSPWLWPEFIYQITSYGKQFKANTAVLHEFTDSVIKERKTELLMKMNENKGNKLEELVEDMGSKRRLAFLDSL</sequence>
<keyword evidence="9" id="KW-1133">Transmembrane helix</keyword>
<dbReference type="EMBL" id="CAJPVJ010013413">
    <property type="protein sequence ID" value="CAG2174834.1"/>
    <property type="molecule type" value="Genomic_DNA"/>
</dbReference>
<evidence type="ECO:0000256" key="5">
    <source>
        <dbReference type="ARBA" id="ARBA00022824"/>
    </source>
</evidence>
<evidence type="ECO:0000313" key="11">
    <source>
        <dbReference type="Proteomes" id="UP000728032"/>
    </source>
</evidence>
<evidence type="ECO:0000256" key="6">
    <source>
        <dbReference type="ARBA" id="ARBA00023004"/>
    </source>
</evidence>
<keyword evidence="7" id="KW-0503">Monooxygenase</keyword>
<dbReference type="PANTHER" id="PTHR24291">
    <property type="entry name" value="CYTOCHROME P450 FAMILY 4"/>
    <property type="match status" value="1"/>
</dbReference>
<evidence type="ECO:0000256" key="3">
    <source>
        <dbReference type="ARBA" id="ARBA00010617"/>
    </source>
</evidence>
<evidence type="ECO:0000256" key="1">
    <source>
        <dbReference type="ARBA" id="ARBA00001971"/>
    </source>
</evidence>
<keyword evidence="11" id="KW-1185">Reference proteome</keyword>
<dbReference type="GO" id="GO:0005506">
    <property type="term" value="F:iron ion binding"/>
    <property type="evidence" value="ECO:0007669"/>
    <property type="project" value="InterPro"/>
</dbReference>
<accession>A0A7R9MCI5</accession>
<evidence type="ECO:0000256" key="9">
    <source>
        <dbReference type="SAM" id="Phobius"/>
    </source>
</evidence>
<keyword evidence="4" id="KW-0349">Heme</keyword>
<dbReference type="GO" id="GO:0004497">
    <property type="term" value="F:monooxygenase activity"/>
    <property type="evidence" value="ECO:0007669"/>
    <property type="project" value="UniProtKB-KW"/>
</dbReference>
<dbReference type="AlphaFoldDB" id="A0A7R9MCI5"/>
<evidence type="ECO:0000256" key="8">
    <source>
        <dbReference type="ARBA" id="ARBA00023136"/>
    </source>
</evidence>
<name>A0A7R9MCI5_9ACAR</name>
<dbReference type="GO" id="GO:0016705">
    <property type="term" value="F:oxidoreductase activity, acting on paired donors, with incorporation or reduction of molecular oxygen"/>
    <property type="evidence" value="ECO:0007669"/>
    <property type="project" value="InterPro"/>
</dbReference>
<dbReference type="Gene3D" id="1.10.630.10">
    <property type="entry name" value="Cytochrome P450"/>
    <property type="match status" value="1"/>
</dbReference>
<dbReference type="SUPFAM" id="SSF48264">
    <property type="entry name" value="Cytochrome P450"/>
    <property type="match status" value="1"/>
</dbReference>
<keyword evidence="9" id="KW-0812">Transmembrane</keyword>
<dbReference type="PANTHER" id="PTHR24291:SF189">
    <property type="entry name" value="CYTOCHROME P450 4C3-RELATED"/>
    <property type="match status" value="1"/>
</dbReference>
<evidence type="ECO:0000256" key="7">
    <source>
        <dbReference type="ARBA" id="ARBA00023033"/>
    </source>
</evidence>
<reference evidence="10" key="1">
    <citation type="submission" date="2020-11" db="EMBL/GenBank/DDBJ databases">
        <authorList>
            <person name="Tran Van P."/>
        </authorList>
    </citation>
    <scope>NUCLEOTIDE SEQUENCE</scope>
</reference>
<keyword evidence="6" id="KW-0408">Iron</keyword>
<dbReference type="EMBL" id="OC928238">
    <property type="protein sequence ID" value="CAD7657648.1"/>
    <property type="molecule type" value="Genomic_DNA"/>
</dbReference>
<keyword evidence="5" id="KW-0256">Endoplasmic reticulum</keyword>
<evidence type="ECO:0008006" key="12">
    <source>
        <dbReference type="Google" id="ProtNLM"/>
    </source>
</evidence>
<organism evidence="10">
    <name type="scientific">Oppiella nova</name>
    <dbReference type="NCBI Taxonomy" id="334625"/>
    <lineage>
        <taxon>Eukaryota</taxon>
        <taxon>Metazoa</taxon>
        <taxon>Ecdysozoa</taxon>
        <taxon>Arthropoda</taxon>
        <taxon>Chelicerata</taxon>
        <taxon>Arachnida</taxon>
        <taxon>Acari</taxon>
        <taxon>Acariformes</taxon>
        <taxon>Sarcoptiformes</taxon>
        <taxon>Oribatida</taxon>
        <taxon>Brachypylina</taxon>
        <taxon>Oppioidea</taxon>
        <taxon>Oppiidae</taxon>
        <taxon>Oppiella</taxon>
    </lineage>
</organism>
<evidence type="ECO:0000256" key="2">
    <source>
        <dbReference type="ARBA" id="ARBA00004586"/>
    </source>
</evidence>
<dbReference type="InterPro" id="IPR036396">
    <property type="entry name" value="Cyt_P450_sf"/>
</dbReference>
<comment type="cofactor">
    <cofactor evidence="1">
        <name>heme</name>
        <dbReference type="ChEBI" id="CHEBI:30413"/>
    </cofactor>
</comment>
<dbReference type="Pfam" id="PF00067">
    <property type="entry name" value="p450"/>
    <property type="match status" value="1"/>
</dbReference>
<dbReference type="GO" id="GO:0005789">
    <property type="term" value="C:endoplasmic reticulum membrane"/>
    <property type="evidence" value="ECO:0007669"/>
    <property type="project" value="UniProtKB-SubCell"/>
</dbReference>
<evidence type="ECO:0000256" key="4">
    <source>
        <dbReference type="ARBA" id="ARBA00022617"/>
    </source>
</evidence>
<comment type="subcellular location">
    <subcellularLocation>
        <location evidence="2">Endoplasmic reticulum membrane</location>
    </subcellularLocation>
</comment>
<feature type="non-terminal residue" evidence="10">
    <location>
        <position position="1"/>
    </location>
</feature>
<dbReference type="InterPro" id="IPR050196">
    <property type="entry name" value="Cytochrome_P450_Monoox"/>
</dbReference>
<gene>
    <name evidence="10" type="ORF">ONB1V03_LOCUS14273</name>
</gene>
<keyword evidence="4" id="KW-0479">Metal-binding</keyword>